<evidence type="ECO:0000313" key="2">
    <source>
        <dbReference type="EMBL" id="CAL1353990.1"/>
    </source>
</evidence>
<reference evidence="2 3" key="1">
    <citation type="submission" date="2024-04" db="EMBL/GenBank/DDBJ databases">
        <authorList>
            <person name="Fracassetti M."/>
        </authorList>
    </citation>
    <scope>NUCLEOTIDE SEQUENCE [LARGE SCALE GENOMIC DNA]</scope>
</reference>
<accession>A0AAV2CE08</accession>
<keyword evidence="3" id="KW-1185">Reference proteome</keyword>
<proteinExistence type="predicted"/>
<feature type="region of interest" description="Disordered" evidence="1">
    <location>
        <begin position="1"/>
        <end position="59"/>
    </location>
</feature>
<protein>
    <submittedName>
        <fullName evidence="2">Uncharacterized protein</fullName>
    </submittedName>
</protein>
<name>A0AAV2CE08_9ROSI</name>
<organism evidence="2 3">
    <name type="scientific">Linum trigynum</name>
    <dbReference type="NCBI Taxonomy" id="586398"/>
    <lineage>
        <taxon>Eukaryota</taxon>
        <taxon>Viridiplantae</taxon>
        <taxon>Streptophyta</taxon>
        <taxon>Embryophyta</taxon>
        <taxon>Tracheophyta</taxon>
        <taxon>Spermatophyta</taxon>
        <taxon>Magnoliopsida</taxon>
        <taxon>eudicotyledons</taxon>
        <taxon>Gunneridae</taxon>
        <taxon>Pentapetalae</taxon>
        <taxon>rosids</taxon>
        <taxon>fabids</taxon>
        <taxon>Malpighiales</taxon>
        <taxon>Linaceae</taxon>
        <taxon>Linum</taxon>
    </lineage>
</organism>
<evidence type="ECO:0000256" key="1">
    <source>
        <dbReference type="SAM" id="MobiDB-lite"/>
    </source>
</evidence>
<feature type="region of interest" description="Disordered" evidence="1">
    <location>
        <begin position="93"/>
        <end position="121"/>
    </location>
</feature>
<dbReference type="AlphaFoldDB" id="A0AAV2CE08"/>
<evidence type="ECO:0000313" key="3">
    <source>
        <dbReference type="Proteomes" id="UP001497516"/>
    </source>
</evidence>
<gene>
    <name evidence="2" type="ORF">LTRI10_LOCUS1848</name>
</gene>
<dbReference type="Proteomes" id="UP001497516">
    <property type="component" value="Chromosome 1"/>
</dbReference>
<sequence length="163" mass="17972">MPVAGRSEMDLGARNTTQQSPRLKQEAPAQTEMGSGAIGYPMMNQAKGLGRSPSRRSIPRGFAINRATKFKMGSGRQRKLVYKKATAVRNLPDAMAGALPQEKPSYRMGSEPKLNGDKSALVHEKSRLRRLILEEDHDDDMVDVVVPAMHATCQQPMQRTPIS</sequence>
<dbReference type="EMBL" id="OZ034813">
    <property type="protein sequence ID" value="CAL1353990.1"/>
    <property type="molecule type" value="Genomic_DNA"/>
</dbReference>